<protein>
    <submittedName>
        <fullName evidence="2">Uncharacterized protein</fullName>
    </submittedName>
</protein>
<keyword evidence="3" id="KW-1185">Reference proteome</keyword>
<dbReference type="AlphaFoldDB" id="A0A8J2FPD2"/>
<sequence>MVSGNPRRPRLCQPGRETFVHGLRSGGSREKRFWLGSIEWTDAPKKRMATYQGNVSNLAKPLERPFKEGIELTNRSEQKRTVG</sequence>
<organism evidence="2 3">
    <name type="scientific">Candidatus Methylacidithermus pantelleriae</name>
    <dbReference type="NCBI Taxonomy" id="2744239"/>
    <lineage>
        <taxon>Bacteria</taxon>
        <taxon>Pseudomonadati</taxon>
        <taxon>Verrucomicrobiota</taxon>
        <taxon>Methylacidiphilae</taxon>
        <taxon>Methylacidiphilales</taxon>
        <taxon>Methylacidiphilaceae</taxon>
        <taxon>Candidatus Methylacidithermus</taxon>
    </lineage>
</organism>
<dbReference type="Proteomes" id="UP000663859">
    <property type="component" value="Unassembled WGS sequence"/>
</dbReference>
<evidence type="ECO:0000313" key="2">
    <source>
        <dbReference type="EMBL" id="CAF0701916.1"/>
    </source>
</evidence>
<dbReference type="EMBL" id="CAJNOB010000039">
    <property type="protein sequence ID" value="CAF0701916.1"/>
    <property type="molecule type" value="Genomic_DNA"/>
</dbReference>
<evidence type="ECO:0000256" key="1">
    <source>
        <dbReference type="SAM" id="MobiDB-lite"/>
    </source>
</evidence>
<gene>
    <name evidence="2" type="ORF">MPNT_440001</name>
</gene>
<accession>A0A8J2FPD2</accession>
<name>A0A8J2FPD2_9BACT</name>
<feature type="region of interest" description="Disordered" evidence="1">
    <location>
        <begin position="1"/>
        <end position="23"/>
    </location>
</feature>
<comment type="caution">
    <text evidence="2">The sequence shown here is derived from an EMBL/GenBank/DDBJ whole genome shotgun (WGS) entry which is preliminary data.</text>
</comment>
<reference evidence="2" key="1">
    <citation type="submission" date="2021-02" db="EMBL/GenBank/DDBJ databases">
        <authorList>
            <person name="Cremers G."/>
            <person name="Picone N."/>
        </authorList>
    </citation>
    <scope>NUCLEOTIDE SEQUENCE</scope>
    <source>
        <strain evidence="2">PQ17</strain>
    </source>
</reference>
<proteinExistence type="predicted"/>
<evidence type="ECO:0000313" key="3">
    <source>
        <dbReference type="Proteomes" id="UP000663859"/>
    </source>
</evidence>